<comment type="caution">
    <text evidence="1">The sequence shown here is derived from an EMBL/GenBank/DDBJ whole genome shotgun (WGS) entry which is preliminary data.</text>
</comment>
<reference evidence="1 2" key="2">
    <citation type="journal article" date="2022" name="Mol. Ecol. Resour.">
        <title>The genomes of chicory, endive, great burdock and yacon provide insights into Asteraceae paleo-polyploidization history and plant inulin production.</title>
        <authorList>
            <person name="Fan W."/>
            <person name="Wang S."/>
            <person name="Wang H."/>
            <person name="Wang A."/>
            <person name="Jiang F."/>
            <person name="Liu H."/>
            <person name="Zhao H."/>
            <person name="Xu D."/>
            <person name="Zhang Y."/>
        </authorList>
    </citation>
    <scope>NUCLEOTIDE SEQUENCE [LARGE SCALE GENOMIC DNA]</scope>
    <source>
        <strain evidence="2">cv. Yunnan</strain>
        <tissue evidence="1">Leaves</tissue>
    </source>
</reference>
<name>A0ACB8YQN4_9ASTR</name>
<evidence type="ECO:0000313" key="2">
    <source>
        <dbReference type="Proteomes" id="UP001056120"/>
    </source>
</evidence>
<gene>
    <name evidence="1" type="ORF">L1987_81458</name>
</gene>
<sequence length="239" mass="25136">MEDAETYVDSGSISRKVISIAAGEGHTLAITGDGSKVKIVGVSAGSYHSVALSDDGSVWSWGHNTYGQLGVNGENSLVPSLVKGFHGISPTDGSITKSETRLKISSVKAGGMMSLAIDDLGSLWIWGNCPPQDSLNEGEEFALLTTFAPMPVWHFHGQTVVKVACGNEHIVALVSSGETHKGGDLVCYSWGNNNHGQLGLGDTDIRASPQVIETFNAESSWAAYEVACGALHTSLLAYK</sequence>
<dbReference type="Proteomes" id="UP001056120">
    <property type="component" value="Linkage Group LG27"/>
</dbReference>
<reference evidence="2" key="1">
    <citation type="journal article" date="2022" name="Mol. Ecol. Resour.">
        <title>The genomes of chicory, endive, great burdock and yacon provide insights into Asteraceae palaeo-polyploidization history and plant inulin production.</title>
        <authorList>
            <person name="Fan W."/>
            <person name="Wang S."/>
            <person name="Wang H."/>
            <person name="Wang A."/>
            <person name="Jiang F."/>
            <person name="Liu H."/>
            <person name="Zhao H."/>
            <person name="Xu D."/>
            <person name="Zhang Y."/>
        </authorList>
    </citation>
    <scope>NUCLEOTIDE SEQUENCE [LARGE SCALE GENOMIC DNA]</scope>
    <source>
        <strain evidence="2">cv. Yunnan</strain>
    </source>
</reference>
<protein>
    <submittedName>
        <fullName evidence="1">Uncharacterized protein</fullName>
    </submittedName>
</protein>
<proteinExistence type="predicted"/>
<organism evidence="1 2">
    <name type="scientific">Smallanthus sonchifolius</name>
    <dbReference type="NCBI Taxonomy" id="185202"/>
    <lineage>
        <taxon>Eukaryota</taxon>
        <taxon>Viridiplantae</taxon>
        <taxon>Streptophyta</taxon>
        <taxon>Embryophyta</taxon>
        <taxon>Tracheophyta</taxon>
        <taxon>Spermatophyta</taxon>
        <taxon>Magnoliopsida</taxon>
        <taxon>eudicotyledons</taxon>
        <taxon>Gunneridae</taxon>
        <taxon>Pentapetalae</taxon>
        <taxon>asterids</taxon>
        <taxon>campanulids</taxon>
        <taxon>Asterales</taxon>
        <taxon>Asteraceae</taxon>
        <taxon>Asteroideae</taxon>
        <taxon>Heliantheae alliance</taxon>
        <taxon>Millerieae</taxon>
        <taxon>Smallanthus</taxon>
    </lineage>
</organism>
<accession>A0ACB8YQN4</accession>
<keyword evidence="2" id="KW-1185">Reference proteome</keyword>
<dbReference type="EMBL" id="CM042044">
    <property type="protein sequence ID" value="KAI3687756.1"/>
    <property type="molecule type" value="Genomic_DNA"/>
</dbReference>
<evidence type="ECO:0000313" key="1">
    <source>
        <dbReference type="EMBL" id="KAI3687756.1"/>
    </source>
</evidence>